<keyword evidence="1" id="KW-0808">Transferase</keyword>
<dbReference type="PANTHER" id="PTHR41694:SF5">
    <property type="entry name" value="RIBONUCLEASE H"/>
    <property type="match status" value="1"/>
</dbReference>
<dbReference type="AlphaFoldDB" id="A0A8M1KK63"/>
<evidence type="ECO:0000259" key="7">
    <source>
        <dbReference type="PROSITE" id="PS50879"/>
    </source>
</evidence>
<dbReference type="InterPro" id="IPR002156">
    <property type="entry name" value="RNaseH_domain"/>
</dbReference>
<dbReference type="RefSeq" id="XP_042562169.1">
    <property type="nucleotide sequence ID" value="XM_042706235.1"/>
</dbReference>
<evidence type="ECO:0000259" key="8">
    <source>
        <dbReference type="PROSITE" id="PS50994"/>
    </source>
</evidence>
<evidence type="ECO:0000256" key="6">
    <source>
        <dbReference type="ARBA" id="ARBA00022918"/>
    </source>
</evidence>
<reference evidence="10" key="1">
    <citation type="submission" date="2025-08" db="UniProtKB">
        <authorList>
            <consortium name="RefSeq"/>
        </authorList>
    </citation>
    <scope>IDENTIFICATION</scope>
</reference>
<dbReference type="GeneID" id="122131554"/>
<dbReference type="PROSITE" id="PS50994">
    <property type="entry name" value="INTEGRASE"/>
    <property type="match status" value="1"/>
</dbReference>
<dbReference type="GO" id="GO:0004523">
    <property type="term" value="F:RNA-DNA hybrid ribonuclease activity"/>
    <property type="evidence" value="ECO:0007669"/>
    <property type="project" value="InterPro"/>
</dbReference>
<dbReference type="Pfam" id="PF00665">
    <property type="entry name" value="rve"/>
    <property type="match status" value="1"/>
</dbReference>
<feature type="non-terminal residue" evidence="10">
    <location>
        <position position="490"/>
    </location>
</feature>
<sequence length="490" mass="54181">MTSLLMQEWGLKLRPVAYYSTRLDPVAQAMSECLQAVVAAALAVQASAPIVLYSPLTLKVPHAVSVLLLQQKHAYMSPARHLSCMTVLLSQPHITIERCVTLNPATLLPTAEDGNPHDCVAETDKTMAARADLRDMPFPEADLTMFVDGSSKKNLDGSNATGYAVVTAEKTLKAEPLPPHYSAQAAELIALTEACKLGTEKTVNIYTDSNYAFSTCHVFAGQWANRGMITSTGKPITHRDLILELISALQLPKAVAIMKCAAHTHAKDPVSLGNHKADEAAKQAALQQPSDRYTIEELDLTILKDMQHQAPKHEKRLWLKHGAKQTDEGLWENGNMPILPKALYRYVATLSHGVTHISKGGMCYEVDKIFTTYGFTSYSKHFCERCLICAKNNPQGNFRPKPGKFPEPQYPFEYLCMDFIELNLDEGKKYCLVIVDVFTRWVEVFPSKKADAHAVAKALCAGIIPKFGIPTRIYSDNGPHFVNQTLRLIS</sequence>
<keyword evidence="2" id="KW-0548">Nucleotidyltransferase</keyword>
<evidence type="ECO:0000256" key="3">
    <source>
        <dbReference type="ARBA" id="ARBA00022722"/>
    </source>
</evidence>
<evidence type="ECO:0000256" key="1">
    <source>
        <dbReference type="ARBA" id="ARBA00022679"/>
    </source>
</evidence>
<dbReference type="OrthoDB" id="8947436at2759"/>
<feature type="domain" description="RNase H type-1" evidence="7">
    <location>
        <begin position="139"/>
        <end position="286"/>
    </location>
</feature>
<keyword evidence="3" id="KW-0540">Nuclease</keyword>
<dbReference type="CDD" id="cd09273">
    <property type="entry name" value="RNase_HI_RT_Bel"/>
    <property type="match status" value="1"/>
</dbReference>
<keyword evidence="9" id="KW-1185">Reference proteome</keyword>
<accession>A0A8M1KK63</accession>
<evidence type="ECO:0000313" key="10">
    <source>
        <dbReference type="RefSeq" id="XP_042562169.1"/>
    </source>
</evidence>
<dbReference type="GO" id="GO:0003676">
    <property type="term" value="F:nucleic acid binding"/>
    <property type="evidence" value="ECO:0007669"/>
    <property type="project" value="InterPro"/>
</dbReference>
<dbReference type="GO" id="GO:0003964">
    <property type="term" value="F:RNA-directed DNA polymerase activity"/>
    <property type="evidence" value="ECO:0007669"/>
    <property type="project" value="UniProtKB-KW"/>
</dbReference>
<name>A0A8M1KK63_CLUHA</name>
<keyword evidence="5" id="KW-0378">Hydrolase</keyword>
<dbReference type="PANTHER" id="PTHR41694">
    <property type="entry name" value="ENDOGENOUS RETROVIRUS GROUP K MEMBER POL PROTEIN"/>
    <property type="match status" value="1"/>
</dbReference>
<dbReference type="Proteomes" id="UP000515152">
    <property type="component" value="Unplaced"/>
</dbReference>
<protein>
    <submittedName>
        <fullName evidence="10">Uncharacterized protein LOC122131554</fullName>
    </submittedName>
</protein>
<dbReference type="PROSITE" id="PS50879">
    <property type="entry name" value="RNASE_H_1"/>
    <property type="match status" value="1"/>
</dbReference>
<evidence type="ECO:0000256" key="5">
    <source>
        <dbReference type="ARBA" id="ARBA00022801"/>
    </source>
</evidence>
<evidence type="ECO:0000256" key="4">
    <source>
        <dbReference type="ARBA" id="ARBA00022759"/>
    </source>
</evidence>
<dbReference type="GO" id="GO:0015074">
    <property type="term" value="P:DNA integration"/>
    <property type="evidence" value="ECO:0007669"/>
    <property type="project" value="InterPro"/>
</dbReference>
<evidence type="ECO:0000313" key="9">
    <source>
        <dbReference type="Proteomes" id="UP000515152"/>
    </source>
</evidence>
<gene>
    <name evidence="10" type="primary">LOC122131554</name>
</gene>
<dbReference type="Pfam" id="PF00075">
    <property type="entry name" value="RNase_H"/>
    <property type="match status" value="1"/>
</dbReference>
<keyword evidence="4" id="KW-0255">Endonuclease</keyword>
<dbReference type="KEGG" id="char:122131554"/>
<keyword evidence="6" id="KW-0695">RNA-directed DNA polymerase</keyword>
<dbReference type="InterPro" id="IPR001584">
    <property type="entry name" value="Integrase_cat-core"/>
</dbReference>
<proteinExistence type="predicted"/>
<feature type="domain" description="Integrase catalytic" evidence="8">
    <location>
        <begin position="407"/>
        <end position="490"/>
    </location>
</feature>
<organism evidence="9 10">
    <name type="scientific">Clupea harengus</name>
    <name type="common">Atlantic herring</name>
    <dbReference type="NCBI Taxonomy" id="7950"/>
    <lineage>
        <taxon>Eukaryota</taxon>
        <taxon>Metazoa</taxon>
        <taxon>Chordata</taxon>
        <taxon>Craniata</taxon>
        <taxon>Vertebrata</taxon>
        <taxon>Euteleostomi</taxon>
        <taxon>Actinopterygii</taxon>
        <taxon>Neopterygii</taxon>
        <taxon>Teleostei</taxon>
        <taxon>Clupei</taxon>
        <taxon>Clupeiformes</taxon>
        <taxon>Clupeoidei</taxon>
        <taxon>Clupeidae</taxon>
        <taxon>Clupea</taxon>
    </lineage>
</organism>
<evidence type="ECO:0000256" key="2">
    <source>
        <dbReference type="ARBA" id="ARBA00022695"/>
    </source>
</evidence>